<evidence type="ECO:0000313" key="2">
    <source>
        <dbReference type="EMBL" id="PSL52347.1"/>
    </source>
</evidence>
<feature type="transmembrane region" description="Helical" evidence="1">
    <location>
        <begin position="179"/>
        <end position="204"/>
    </location>
</feature>
<comment type="caution">
    <text evidence="2">The sequence shown here is derived from an EMBL/GenBank/DDBJ whole genome shotgun (WGS) entry which is preliminary data.</text>
</comment>
<keyword evidence="1" id="KW-0812">Transmembrane</keyword>
<dbReference type="RefSeq" id="WP_106618910.1">
    <property type="nucleotide sequence ID" value="NZ_PYAX01000013.1"/>
</dbReference>
<protein>
    <recommendedName>
        <fullName evidence="4">Type VII secretion system (Wss) protein ESAT-6</fullName>
    </recommendedName>
</protein>
<dbReference type="EMBL" id="PYAX01000013">
    <property type="protein sequence ID" value="PSL52347.1"/>
    <property type="molecule type" value="Genomic_DNA"/>
</dbReference>
<gene>
    <name evidence="2" type="ORF">B0I31_11319</name>
</gene>
<organism evidence="2 3">
    <name type="scientific">Saccharothrix carnea</name>
    <dbReference type="NCBI Taxonomy" id="1280637"/>
    <lineage>
        <taxon>Bacteria</taxon>
        <taxon>Bacillati</taxon>
        <taxon>Actinomycetota</taxon>
        <taxon>Actinomycetes</taxon>
        <taxon>Pseudonocardiales</taxon>
        <taxon>Pseudonocardiaceae</taxon>
        <taxon>Saccharothrix</taxon>
    </lineage>
</organism>
<reference evidence="2 3" key="1">
    <citation type="submission" date="2018-03" db="EMBL/GenBank/DDBJ databases">
        <title>Genomic Encyclopedia of Type Strains, Phase III (KMG-III): the genomes of soil and plant-associated and newly described type strains.</title>
        <authorList>
            <person name="Whitman W."/>
        </authorList>
    </citation>
    <scope>NUCLEOTIDE SEQUENCE [LARGE SCALE GENOMIC DNA]</scope>
    <source>
        <strain evidence="2 3">CGMCC 4.7097</strain>
    </source>
</reference>
<evidence type="ECO:0000256" key="1">
    <source>
        <dbReference type="SAM" id="Phobius"/>
    </source>
</evidence>
<feature type="transmembrane region" description="Helical" evidence="1">
    <location>
        <begin position="150"/>
        <end position="173"/>
    </location>
</feature>
<evidence type="ECO:0008006" key="4">
    <source>
        <dbReference type="Google" id="ProtNLM"/>
    </source>
</evidence>
<name>A0A2P8I1J9_SACCR</name>
<accession>A0A2P8I1J9</accession>
<keyword evidence="1" id="KW-1133">Transmembrane helix</keyword>
<dbReference type="OrthoDB" id="4746246at2"/>
<dbReference type="Proteomes" id="UP000241118">
    <property type="component" value="Unassembled WGS sequence"/>
</dbReference>
<proteinExistence type="predicted"/>
<dbReference type="AlphaFoldDB" id="A0A2P8I1J9"/>
<keyword evidence="1" id="KW-0472">Membrane</keyword>
<evidence type="ECO:0000313" key="3">
    <source>
        <dbReference type="Proteomes" id="UP000241118"/>
    </source>
</evidence>
<sequence>MNPLVLEANKKSQEIEENVKKFFDQVNSVLSWVPSPLEYLVDPVIRGMQLLNEKMQELWDRIKLLWEQPGDSDRLKQVGEQWVSQVGNTLGDIAETIGLDKLRTTIEWEGRAARAYQATVPPQAAGLNSVKDVAGQLRSSLNSLANSIDMFWMAMGFALAGLVITIVGAVVAACTLVGIPAAITFIVGGVAATIGVIAATVMALESHVNTIETEQSALRQKIHDLGSTWAMPNTADMADASVTDGDGSDWRPGS</sequence>
<keyword evidence="3" id="KW-1185">Reference proteome</keyword>